<name>A0A562WDY0_9ACTN</name>
<feature type="compositionally biased region" description="Basic and acidic residues" evidence="1">
    <location>
        <begin position="263"/>
        <end position="272"/>
    </location>
</feature>
<accession>A0A562WDY0</accession>
<dbReference type="RefSeq" id="WP_145816852.1">
    <property type="nucleotide sequence ID" value="NZ_AP023438.1"/>
</dbReference>
<evidence type="ECO:0000313" key="2">
    <source>
        <dbReference type="EMBL" id="TWJ28493.1"/>
    </source>
</evidence>
<dbReference type="Pfam" id="PF00239">
    <property type="entry name" value="Resolvase"/>
    <property type="match status" value="1"/>
</dbReference>
<dbReference type="InterPro" id="IPR011109">
    <property type="entry name" value="DNA_bind_recombinase_dom"/>
</dbReference>
<sequence>MSDNQSNDLEDPLTRWLNSQPQAGPPPTQRRHGLRFAFYGRMSTIEHQDRVTSRHWQRDCATELVAGHGTIVAEYFDVGCSRRRSWRQRPQAAALLAALGDPRRRFDAIVVGEYERAFSANQLQHLAPLLEQHSVQLWLPETNGPVDHHNPTHQALIMMLGAQSNREVQRARFRVITAMRAQTREQGRYLGGRPPYGYRLADAGSHPNPAHAQWGRRLRRLEPDPRTAAHVQWMFTQRLAGHSLASIARGLNDADIPSPSGIDPERNPHRSGDRWTLRTVAAILANPRYTGRQVWNRQPAHSDHNSSSHKRQPIRRNPAAEWVVSKQRVHTALISEQDFVATQAIHSHRTTHDGTTRHYLFTGLLRCGACGRRMESHWVNQRPGYRCRHGHTSTERPTNRRRKVLYLREDHIIETLAGHPRLSSDAQSPYDLAALLHRNKITIVCYQEHCAPIIGSVRAGQPAEP</sequence>
<dbReference type="InterPro" id="IPR006119">
    <property type="entry name" value="Resolv_N"/>
</dbReference>
<dbReference type="PANTHER" id="PTHR30461">
    <property type="entry name" value="DNA-INVERTASE FROM LAMBDOID PROPHAGE"/>
    <property type="match status" value="1"/>
</dbReference>
<dbReference type="SUPFAM" id="SSF53041">
    <property type="entry name" value="Resolvase-like"/>
    <property type="match status" value="1"/>
</dbReference>
<dbReference type="Proteomes" id="UP000319728">
    <property type="component" value="Unassembled WGS sequence"/>
</dbReference>
<dbReference type="GO" id="GO:0000150">
    <property type="term" value="F:DNA strand exchange activity"/>
    <property type="evidence" value="ECO:0007669"/>
    <property type="project" value="InterPro"/>
</dbReference>
<evidence type="ECO:0000313" key="3">
    <source>
        <dbReference type="Proteomes" id="UP000319728"/>
    </source>
</evidence>
<reference evidence="2 3" key="1">
    <citation type="submission" date="2019-07" db="EMBL/GenBank/DDBJ databases">
        <title>R&amp;d 2014.</title>
        <authorList>
            <person name="Klenk H.-P."/>
        </authorList>
    </citation>
    <scope>NUCLEOTIDE SEQUENCE [LARGE SCALE GENOMIC DNA]</scope>
    <source>
        <strain evidence="2 3">DSM 43912</strain>
    </source>
</reference>
<dbReference type="Gene3D" id="3.90.1750.20">
    <property type="entry name" value="Putative Large Serine Recombinase, Chain B, Domain 2"/>
    <property type="match status" value="1"/>
</dbReference>
<dbReference type="Pfam" id="PF13408">
    <property type="entry name" value="Zn_ribbon_recom"/>
    <property type="match status" value="1"/>
</dbReference>
<comment type="caution">
    <text evidence="2">The sequence shown here is derived from an EMBL/GenBank/DDBJ whole genome shotgun (WGS) entry which is preliminary data.</text>
</comment>
<dbReference type="InterPro" id="IPR025827">
    <property type="entry name" value="Zn_ribbon_recom_dom"/>
</dbReference>
<protein>
    <submittedName>
        <fullName evidence="2">DNA invertase Pin-like site-specific DNA recombinase</fullName>
    </submittedName>
</protein>
<evidence type="ECO:0000256" key="1">
    <source>
        <dbReference type="SAM" id="MobiDB-lite"/>
    </source>
</evidence>
<dbReference type="SMART" id="SM00857">
    <property type="entry name" value="Resolvase"/>
    <property type="match status" value="1"/>
</dbReference>
<dbReference type="PANTHER" id="PTHR30461:SF23">
    <property type="entry name" value="DNA RECOMBINASE-RELATED"/>
    <property type="match status" value="1"/>
</dbReference>
<dbReference type="InterPro" id="IPR050639">
    <property type="entry name" value="SSR_resolvase"/>
</dbReference>
<dbReference type="InterPro" id="IPR036162">
    <property type="entry name" value="Resolvase-like_N_sf"/>
</dbReference>
<proteinExistence type="predicted"/>
<feature type="region of interest" description="Disordered" evidence="1">
    <location>
        <begin position="291"/>
        <end position="317"/>
    </location>
</feature>
<dbReference type="PROSITE" id="PS51737">
    <property type="entry name" value="RECOMBINASE_DNA_BIND"/>
    <property type="match status" value="1"/>
</dbReference>
<dbReference type="GO" id="GO:0003677">
    <property type="term" value="F:DNA binding"/>
    <property type="evidence" value="ECO:0007669"/>
    <property type="project" value="InterPro"/>
</dbReference>
<dbReference type="AlphaFoldDB" id="A0A562WDY0"/>
<dbReference type="Gene3D" id="3.40.50.1390">
    <property type="entry name" value="Resolvase, N-terminal catalytic domain"/>
    <property type="match status" value="1"/>
</dbReference>
<dbReference type="EMBL" id="VLLP01000001">
    <property type="protein sequence ID" value="TWJ28493.1"/>
    <property type="molecule type" value="Genomic_DNA"/>
</dbReference>
<dbReference type="InterPro" id="IPR038109">
    <property type="entry name" value="DNA_bind_recomb_sf"/>
</dbReference>
<feature type="region of interest" description="Disordered" evidence="1">
    <location>
        <begin position="251"/>
        <end position="272"/>
    </location>
</feature>
<feature type="region of interest" description="Disordered" evidence="1">
    <location>
        <begin position="1"/>
        <end position="31"/>
    </location>
</feature>
<organism evidence="2 3">
    <name type="scientific">Micromonospora sagamiensis</name>
    <dbReference type="NCBI Taxonomy" id="47875"/>
    <lineage>
        <taxon>Bacteria</taxon>
        <taxon>Bacillati</taxon>
        <taxon>Actinomycetota</taxon>
        <taxon>Actinomycetes</taxon>
        <taxon>Micromonosporales</taxon>
        <taxon>Micromonosporaceae</taxon>
        <taxon>Micromonospora</taxon>
    </lineage>
</organism>
<dbReference type="Pfam" id="PF07508">
    <property type="entry name" value="Recombinase"/>
    <property type="match status" value="1"/>
</dbReference>
<keyword evidence="3" id="KW-1185">Reference proteome</keyword>
<gene>
    <name evidence="2" type="ORF">JD81_01998</name>
</gene>
<dbReference type="OrthoDB" id="3372479at2"/>